<name>A0A552ALI8_MICAE</name>
<sequence>MSTPLSHSSFYLPKAASNFCQSTKLGFLRGNSRLKLGITCDFITQSMLLAGSTPPNPSAH</sequence>
<proteinExistence type="predicted"/>
<protein>
    <submittedName>
        <fullName evidence="1">Uncharacterized protein</fullName>
    </submittedName>
</protein>
<gene>
    <name evidence="1" type="ORF">EWV63_11325</name>
</gene>
<dbReference type="Proteomes" id="UP000316280">
    <property type="component" value="Unassembled WGS sequence"/>
</dbReference>
<evidence type="ECO:0000313" key="1">
    <source>
        <dbReference type="EMBL" id="TRT86255.1"/>
    </source>
</evidence>
<organism evidence="1 2">
    <name type="scientific">Microcystis aeruginosa Ma_OC_H_19870700_S124</name>
    <dbReference type="NCBI Taxonomy" id="2486262"/>
    <lineage>
        <taxon>Bacteria</taxon>
        <taxon>Bacillati</taxon>
        <taxon>Cyanobacteriota</taxon>
        <taxon>Cyanophyceae</taxon>
        <taxon>Oscillatoriophycideae</taxon>
        <taxon>Chroococcales</taxon>
        <taxon>Microcystaceae</taxon>
        <taxon>Microcystis</taxon>
    </lineage>
</organism>
<dbReference type="EMBL" id="SFBR01000093">
    <property type="protein sequence ID" value="TRT86255.1"/>
    <property type="molecule type" value="Genomic_DNA"/>
</dbReference>
<evidence type="ECO:0000313" key="2">
    <source>
        <dbReference type="Proteomes" id="UP000316280"/>
    </source>
</evidence>
<dbReference type="AlphaFoldDB" id="A0A552ALI8"/>
<comment type="caution">
    <text evidence="1">The sequence shown here is derived from an EMBL/GenBank/DDBJ whole genome shotgun (WGS) entry which is preliminary data.</text>
</comment>
<accession>A0A552ALI8</accession>
<reference evidence="1 2" key="1">
    <citation type="submission" date="2019-01" db="EMBL/GenBank/DDBJ databases">
        <title>Coherence of Microcystis species and biogeography revealed through population genomics.</title>
        <authorList>
            <person name="Perez-Carrascal O.M."/>
            <person name="Terrat Y."/>
            <person name="Giani A."/>
            <person name="Fortin N."/>
            <person name="Tromas N."/>
            <person name="Shapiro B.J."/>
        </authorList>
    </citation>
    <scope>NUCLEOTIDE SEQUENCE [LARGE SCALE GENOMIC DNA]</scope>
    <source>
        <strain evidence="1">Ma_OC_H_19870700_S124</strain>
    </source>
</reference>